<reference evidence="1 2" key="1">
    <citation type="journal article" date="2012" name="Genome Biol.">
        <title>Genome and low-iron response of an oceanic diatom adapted to chronic iron limitation.</title>
        <authorList>
            <person name="Lommer M."/>
            <person name="Specht M."/>
            <person name="Roy A.S."/>
            <person name="Kraemer L."/>
            <person name="Andreson R."/>
            <person name="Gutowska M.A."/>
            <person name="Wolf J."/>
            <person name="Bergner S.V."/>
            <person name="Schilhabel M.B."/>
            <person name="Klostermeier U.C."/>
            <person name="Beiko R.G."/>
            <person name="Rosenstiel P."/>
            <person name="Hippler M."/>
            <person name="Laroche J."/>
        </authorList>
    </citation>
    <scope>NUCLEOTIDE SEQUENCE [LARGE SCALE GENOMIC DNA]</scope>
    <source>
        <strain evidence="1 2">CCMP1005</strain>
    </source>
</reference>
<gene>
    <name evidence="1" type="ORF">THAOC_35977</name>
</gene>
<organism evidence="1 2">
    <name type="scientific">Thalassiosira oceanica</name>
    <name type="common">Marine diatom</name>
    <dbReference type="NCBI Taxonomy" id="159749"/>
    <lineage>
        <taxon>Eukaryota</taxon>
        <taxon>Sar</taxon>
        <taxon>Stramenopiles</taxon>
        <taxon>Ochrophyta</taxon>
        <taxon>Bacillariophyta</taxon>
        <taxon>Coscinodiscophyceae</taxon>
        <taxon>Thalassiosirophycidae</taxon>
        <taxon>Thalassiosirales</taxon>
        <taxon>Thalassiosiraceae</taxon>
        <taxon>Thalassiosira</taxon>
    </lineage>
</organism>
<dbReference type="Proteomes" id="UP000266841">
    <property type="component" value="Unassembled WGS sequence"/>
</dbReference>
<dbReference type="EMBL" id="AGNL01048541">
    <property type="protein sequence ID" value="EJK45409.1"/>
    <property type="molecule type" value="Genomic_DNA"/>
</dbReference>
<accession>K0R2I6</accession>
<dbReference type="InterPro" id="IPR023214">
    <property type="entry name" value="HAD_sf"/>
</dbReference>
<proteinExistence type="predicted"/>
<dbReference type="AlphaFoldDB" id="K0R2I6"/>
<keyword evidence="2" id="KW-1185">Reference proteome</keyword>
<protein>
    <submittedName>
        <fullName evidence="1">Uncharacterized protein</fullName>
    </submittedName>
</protein>
<dbReference type="Gene3D" id="3.40.50.1000">
    <property type="entry name" value="HAD superfamily/HAD-like"/>
    <property type="match status" value="1"/>
</dbReference>
<evidence type="ECO:0000313" key="1">
    <source>
        <dbReference type="EMBL" id="EJK45409.1"/>
    </source>
</evidence>
<sequence length="561" mass="62600">MKIITASQSSVIAAMVAPALYTARADDSVSLRGHAKDLASNLITRKRKEDSSTSTTSVDPMRIFRILTSNQLIGGDLPEELEYQMPKNVEVCRDSFGQEDRTAEYLTGASSLPLLISSSSSPFGSFEYVQYSDDSYYGRAMEDIVDRADAVIEELYQAGLTDLMKKPSIMFDVDNTIQYTAFNDTDFVGEAPPISQTVEFMNKWCKGWGEGDRAIMNCILITARACTNMLAESTRTFVKANFDVDDDFISSHVHFSGNLHCADCRPTGIWNIAYKDIIRKDYVENRGVEWVASVGDQYTDSIGWYSGIKVKLPNVWFDSSKVSNQFDGTSGKKPALTPSGLIPEKDWATECSSVNHAPIAPGPQDILTGEALENARHYSSFDYCLAQKNVDQRYGCSVDVVTGIRDCGSLRLASNKLALVEEESGSTEWPLVPTSHFFTHGKGHEKKPQGDWYYPHHHGELVVHMSRPPHAKCTLTGGSGPYNFGFGQLHKDEHYCKNTKCWVFPVCSPIHEHGKGNTGTCTWGHEQHQDCHVLIMQTPGHTYYHKTLQKELSKTDWVPYK</sequence>
<comment type="caution">
    <text evidence="1">The sequence shown here is derived from an EMBL/GenBank/DDBJ whole genome shotgun (WGS) entry which is preliminary data.</text>
</comment>
<name>K0R2I6_THAOC</name>
<evidence type="ECO:0000313" key="2">
    <source>
        <dbReference type="Proteomes" id="UP000266841"/>
    </source>
</evidence>
<dbReference type="OrthoDB" id="434677at2759"/>